<evidence type="ECO:0000313" key="1">
    <source>
        <dbReference type="EMBL" id="MXQ93934.1"/>
    </source>
</evidence>
<sequence length="149" mass="16214">MPSAAGLGPLVLHQLIGNFCSVGTEASACSLLPGHQFPQLAQSSPSYRLIFLSPPASAHCTSEFRAPTPTANCIILFYASASKEPNEVRQNTIVTQVQIYPIGVQLAMKEAELLHIISEHPTLECGHTCLSRFFCKFQCRIGFIVTRVP</sequence>
<reference evidence="1" key="1">
    <citation type="submission" date="2019-10" db="EMBL/GenBank/DDBJ databases">
        <title>The sequence and de novo assembly of the wild yak genome.</title>
        <authorList>
            <person name="Liu Y."/>
        </authorList>
    </citation>
    <scope>NUCLEOTIDE SEQUENCE [LARGE SCALE GENOMIC DNA]</scope>
    <source>
        <strain evidence="1">WY2019</strain>
    </source>
</reference>
<accession>A0A6B0S0Z7</accession>
<organism evidence="1 2">
    <name type="scientific">Bos mutus</name>
    <name type="common">wild yak</name>
    <dbReference type="NCBI Taxonomy" id="72004"/>
    <lineage>
        <taxon>Eukaryota</taxon>
        <taxon>Metazoa</taxon>
        <taxon>Chordata</taxon>
        <taxon>Craniata</taxon>
        <taxon>Vertebrata</taxon>
        <taxon>Euteleostomi</taxon>
        <taxon>Mammalia</taxon>
        <taxon>Eutheria</taxon>
        <taxon>Laurasiatheria</taxon>
        <taxon>Artiodactyla</taxon>
        <taxon>Ruminantia</taxon>
        <taxon>Pecora</taxon>
        <taxon>Bovidae</taxon>
        <taxon>Bovinae</taxon>
        <taxon>Bos</taxon>
    </lineage>
</organism>
<comment type="caution">
    <text evidence="1">The sequence shown here is derived from an EMBL/GenBank/DDBJ whole genome shotgun (WGS) entry which is preliminary data.</text>
</comment>
<evidence type="ECO:0000313" key="2">
    <source>
        <dbReference type="Proteomes" id="UP000322234"/>
    </source>
</evidence>
<dbReference type="EMBL" id="VBQZ03000103">
    <property type="protein sequence ID" value="MXQ93934.1"/>
    <property type="molecule type" value="Genomic_DNA"/>
</dbReference>
<keyword evidence="2" id="KW-1185">Reference proteome</keyword>
<proteinExistence type="predicted"/>
<name>A0A6B0S0Z7_9CETA</name>
<dbReference type="Proteomes" id="UP000322234">
    <property type="component" value="Unassembled WGS sequence"/>
</dbReference>
<gene>
    <name evidence="1" type="ORF">E5288_WYG018508</name>
</gene>
<protein>
    <submittedName>
        <fullName evidence="1">Uncharacterized protein</fullName>
    </submittedName>
</protein>
<dbReference type="AlphaFoldDB" id="A0A6B0S0Z7"/>